<proteinExistence type="predicted"/>
<dbReference type="InterPro" id="IPR036465">
    <property type="entry name" value="vWFA_dom_sf"/>
</dbReference>
<evidence type="ECO:0000313" key="2">
    <source>
        <dbReference type="EMBL" id="GFR97423.1"/>
    </source>
</evidence>
<dbReference type="Proteomes" id="UP000762676">
    <property type="component" value="Unassembled WGS sequence"/>
</dbReference>
<reference evidence="2 3" key="1">
    <citation type="journal article" date="2021" name="Elife">
        <title>Chloroplast acquisition without the gene transfer in kleptoplastic sea slugs, Plakobranchus ocellatus.</title>
        <authorList>
            <person name="Maeda T."/>
            <person name="Takahashi S."/>
            <person name="Yoshida T."/>
            <person name="Shimamura S."/>
            <person name="Takaki Y."/>
            <person name="Nagai Y."/>
            <person name="Toyoda A."/>
            <person name="Suzuki Y."/>
            <person name="Arimoto A."/>
            <person name="Ishii H."/>
            <person name="Satoh N."/>
            <person name="Nishiyama T."/>
            <person name="Hasebe M."/>
            <person name="Maruyama T."/>
            <person name="Minagawa J."/>
            <person name="Obokata J."/>
            <person name="Shigenobu S."/>
        </authorList>
    </citation>
    <scope>NUCLEOTIDE SEQUENCE [LARGE SCALE GENOMIC DNA]</scope>
</reference>
<name>A0AAV4HHI6_9GAST</name>
<dbReference type="AlphaFoldDB" id="A0AAV4HHI6"/>
<sequence length="444" mass="49210">MLALDFLFFAGFVVLAKSQNICPPTEVLFLLDESENARQAASTDPNRRPFDLLQNSLRNFLRHPLIANSPNDFRVGAISYSSGNDQRQVIPPRSSIRQALGRLNTIGRVSHAGSWTHRGLEEIDLQPMYPNSILIVISSQGSGNQQRRNLSQQQINRVTTQLGWKPYVIVPQGVQCDRMMYDIIPQGTNPIDMAELTLVNGGRPPAVLYDRSLPPQGYRQLDRALNRVVEQMLCTMPPPPPPSPVHPPVNGYWLKAVLEICGMVGALSYSSGNDQTQVIPVGSNPTQAIAGLNNIGRVSHAGSWTYRGLERITARPRYANSMLIVISSQGSGNRERRNLAQQQINRVTSQLGWRPYVVVAQGTNTIDMAELTLINRGQPPVVLYDRSPKPQGYKQLRGVMDFVIEQILCTGPAPTTTPRPVMTTRRPTTGSKCFSNFGQLIYCS</sequence>
<feature type="chain" id="PRO_5043528591" description="VWFA domain-containing protein" evidence="1">
    <location>
        <begin position="19"/>
        <end position="444"/>
    </location>
</feature>
<dbReference type="EMBL" id="BMAT01012700">
    <property type="protein sequence ID" value="GFR97423.1"/>
    <property type="molecule type" value="Genomic_DNA"/>
</dbReference>
<evidence type="ECO:0000313" key="3">
    <source>
        <dbReference type="Proteomes" id="UP000762676"/>
    </source>
</evidence>
<protein>
    <recommendedName>
        <fullName evidence="4">VWFA domain-containing protein</fullName>
    </recommendedName>
</protein>
<dbReference type="SUPFAM" id="SSF53300">
    <property type="entry name" value="vWA-like"/>
    <property type="match status" value="1"/>
</dbReference>
<feature type="signal peptide" evidence="1">
    <location>
        <begin position="1"/>
        <end position="18"/>
    </location>
</feature>
<keyword evidence="3" id="KW-1185">Reference proteome</keyword>
<gene>
    <name evidence="2" type="ORF">ElyMa_006323900</name>
</gene>
<dbReference type="Gene3D" id="3.40.50.410">
    <property type="entry name" value="von Willebrand factor, type A domain"/>
    <property type="match status" value="1"/>
</dbReference>
<organism evidence="2 3">
    <name type="scientific">Elysia marginata</name>
    <dbReference type="NCBI Taxonomy" id="1093978"/>
    <lineage>
        <taxon>Eukaryota</taxon>
        <taxon>Metazoa</taxon>
        <taxon>Spiralia</taxon>
        <taxon>Lophotrochozoa</taxon>
        <taxon>Mollusca</taxon>
        <taxon>Gastropoda</taxon>
        <taxon>Heterobranchia</taxon>
        <taxon>Euthyneura</taxon>
        <taxon>Panpulmonata</taxon>
        <taxon>Sacoglossa</taxon>
        <taxon>Placobranchoidea</taxon>
        <taxon>Plakobranchidae</taxon>
        <taxon>Elysia</taxon>
    </lineage>
</organism>
<evidence type="ECO:0008006" key="4">
    <source>
        <dbReference type="Google" id="ProtNLM"/>
    </source>
</evidence>
<comment type="caution">
    <text evidence="2">The sequence shown here is derived from an EMBL/GenBank/DDBJ whole genome shotgun (WGS) entry which is preliminary data.</text>
</comment>
<evidence type="ECO:0000256" key="1">
    <source>
        <dbReference type="SAM" id="SignalP"/>
    </source>
</evidence>
<accession>A0AAV4HHI6</accession>
<keyword evidence="1" id="KW-0732">Signal</keyword>